<dbReference type="InterPro" id="IPR050109">
    <property type="entry name" value="HTH-type_TetR-like_transc_reg"/>
</dbReference>
<comment type="caution">
    <text evidence="5">The sequence shown here is derived from an EMBL/GenBank/DDBJ whole genome shotgun (WGS) entry which is preliminary data.</text>
</comment>
<dbReference type="EMBL" id="JAAXKY010000046">
    <property type="protein sequence ID" value="NMH78558.1"/>
    <property type="molecule type" value="Genomic_DNA"/>
</dbReference>
<evidence type="ECO:0000313" key="5">
    <source>
        <dbReference type="EMBL" id="NMH78558.1"/>
    </source>
</evidence>
<keyword evidence="6" id="KW-1185">Reference proteome</keyword>
<dbReference type="SUPFAM" id="SSF48498">
    <property type="entry name" value="Tetracyclin repressor-like, C-terminal domain"/>
    <property type="match status" value="1"/>
</dbReference>
<dbReference type="Proteomes" id="UP001296706">
    <property type="component" value="Unassembled WGS sequence"/>
</dbReference>
<organism evidence="5 6">
    <name type="scientific">Pseudonocardia xinjiangensis</name>
    <dbReference type="NCBI Taxonomy" id="75289"/>
    <lineage>
        <taxon>Bacteria</taxon>
        <taxon>Bacillati</taxon>
        <taxon>Actinomycetota</taxon>
        <taxon>Actinomycetes</taxon>
        <taxon>Pseudonocardiales</taxon>
        <taxon>Pseudonocardiaceae</taxon>
        <taxon>Pseudonocardia</taxon>
    </lineage>
</organism>
<feature type="domain" description="Tetracycline repressor TetR C-terminal" evidence="4">
    <location>
        <begin position="98"/>
        <end position="243"/>
    </location>
</feature>
<dbReference type="InterPro" id="IPR036271">
    <property type="entry name" value="Tet_transcr_reg_TetR-rel_C_sf"/>
</dbReference>
<reference evidence="5 6" key="1">
    <citation type="submission" date="2020-04" db="EMBL/GenBank/DDBJ databases">
        <authorList>
            <person name="Klaysubun C."/>
            <person name="Duangmal K."/>
            <person name="Lipun K."/>
        </authorList>
    </citation>
    <scope>NUCLEOTIDE SEQUENCE [LARGE SCALE GENOMIC DNA]</scope>
    <source>
        <strain evidence="5 6">JCM 11839</strain>
    </source>
</reference>
<gene>
    <name evidence="5" type="ORF">HF577_15860</name>
</gene>
<dbReference type="InterPro" id="IPR004111">
    <property type="entry name" value="Repressor_TetR_C"/>
</dbReference>
<dbReference type="Gene3D" id="1.10.357.10">
    <property type="entry name" value="Tetracycline Repressor, domain 2"/>
    <property type="match status" value="1"/>
</dbReference>
<keyword evidence="2" id="KW-0238">DNA-binding</keyword>
<dbReference type="Gene3D" id="1.10.10.60">
    <property type="entry name" value="Homeodomain-like"/>
    <property type="match status" value="1"/>
</dbReference>
<keyword evidence="3" id="KW-0804">Transcription</keyword>
<evidence type="ECO:0000256" key="3">
    <source>
        <dbReference type="ARBA" id="ARBA00023163"/>
    </source>
</evidence>
<sequence length="249" mass="27393">MLLAMSSSTDPQPVPGGLVWFDEPPPPRATEQLSREKVVAAAMAVADADVRGEVTMRAIAARLGVRSPMALYRYVGSKDGLVDLMVDEVYGEIRVPASGDWRECLRGLGLSAWEAVQRHLWFARLAFSRPPLGPHALATYDAALAGLAGLHQGPTVRMGFIDTVLGQALGSGLAMLEERAMRERVGLLTEEQLAAAARPYLERITAEGRYPHFIEWANDPRRFDPPPHSFEQVLEWLLDGLARRVADRT</sequence>
<dbReference type="Pfam" id="PF02909">
    <property type="entry name" value="TetR_C_1"/>
    <property type="match status" value="1"/>
</dbReference>
<dbReference type="InterPro" id="IPR009057">
    <property type="entry name" value="Homeodomain-like_sf"/>
</dbReference>
<evidence type="ECO:0000259" key="4">
    <source>
        <dbReference type="Pfam" id="PF02909"/>
    </source>
</evidence>
<dbReference type="SUPFAM" id="SSF46689">
    <property type="entry name" value="Homeodomain-like"/>
    <property type="match status" value="1"/>
</dbReference>
<name>A0ABX1RDU3_9PSEU</name>
<evidence type="ECO:0000256" key="1">
    <source>
        <dbReference type="ARBA" id="ARBA00023015"/>
    </source>
</evidence>
<dbReference type="PANTHER" id="PTHR30055:SF151">
    <property type="entry name" value="TRANSCRIPTIONAL REGULATORY PROTEIN"/>
    <property type="match status" value="1"/>
</dbReference>
<proteinExistence type="predicted"/>
<keyword evidence="1" id="KW-0805">Transcription regulation</keyword>
<evidence type="ECO:0000313" key="6">
    <source>
        <dbReference type="Proteomes" id="UP001296706"/>
    </source>
</evidence>
<accession>A0ABX1RDU3</accession>
<evidence type="ECO:0000256" key="2">
    <source>
        <dbReference type="ARBA" id="ARBA00023125"/>
    </source>
</evidence>
<dbReference type="PANTHER" id="PTHR30055">
    <property type="entry name" value="HTH-TYPE TRANSCRIPTIONAL REGULATOR RUTR"/>
    <property type="match status" value="1"/>
</dbReference>
<protein>
    <submittedName>
        <fullName evidence="5">TetR/AcrR family transcriptional regulator</fullName>
    </submittedName>
</protein>